<dbReference type="NCBIfam" id="NF011657">
    <property type="entry name" value="PRK15076.1"/>
    <property type="match status" value="1"/>
</dbReference>
<dbReference type="Proteomes" id="UP000730618">
    <property type="component" value="Unassembled WGS sequence"/>
</dbReference>
<evidence type="ECO:0000259" key="2">
    <source>
        <dbReference type="Pfam" id="PF11975"/>
    </source>
</evidence>
<dbReference type="PANTHER" id="PTHR32092:SF6">
    <property type="entry name" value="ALPHA-GALACTOSIDASE"/>
    <property type="match status" value="1"/>
</dbReference>
<dbReference type="EC" id="3.2.1.22" evidence="3"/>
<organism evidence="3 4">
    <name type="scientific">Paenibacillus allorhizosphaerae</name>
    <dbReference type="NCBI Taxonomy" id="2849866"/>
    <lineage>
        <taxon>Bacteria</taxon>
        <taxon>Bacillati</taxon>
        <taxon>Bacillota</taxon>
        <taxon>Bacilli</taxon>
        <taxon>Bacillales</taxon>
        <taxon>Paenibacillaceae</taxon>
        <taxon>Paenibacillus</taxon>
    </lineage>
</organism>
<keyword evidence="1" id="KW-0520">NAD</keyword>
<dbReference type="PANTHER" id="PTHR32092">
    <property type="entry name" value="6-PHOSPHO-BETA-GLUCOSIDASE-RELATED"/>
    <property type="match status" value="1"/>
</dbReference>
<dbReference type="GO" id="GO:0004557">
    <property type="term" value="F:alpha-galactosidase activity"/>
    <property type="evidence" value="ECO:0007669"/>
    <property type="project" value="UniProtKB-EC"/>
</dbReference>
<dbReference type="InterPro" id="IPR022616">
    <property type="entry name" value="Glyco_hydro_4_C"/>
</dbReference>
<feature type="domain" description="Glycosyl hydrolase family 4 C-terminal" evidence="2">
    <location>
        <begin position="194"/>
        <end position="412"/>
    </location>
</feature>
<proteinExistence type="predicted"/>
<keyword evidence="4" id="KW-1185">Reference proteome</keyword>
<keyword evidence="3" id="KW-0378">Hydrolase</keyword>
<reference evidence="3 4" key="1">
    <citation type="submission" date="2021-06" db="EMBL/GenBank/DDBJ databases">
        <authorList>
            <person name="Criscuolo A."/>
        </authorList>
    </citation>
    <scope>NUCLEOTIDE SEQUENCE [LARGE SCALE GENOMIC DNA]</scope>
    <source>
        <strain evidence="4">CIP 111802</strain>
    </source>
</reference>
<sequence>MLQIAMIGAGSIGFTRRLVMDLLAVEAFRDAQFRFMDINEENLKMAVDLCRHMIEHNQLPATITATTNQREAIAGADYVFCTARVGGLEAFRHDIEIPLRYGVDQCVGDTLGPGGIFFALRTIPVVLDIARDMREVAPEALLLNYSNPMAMNTWALRRAGGVRSVGLCHGVQHSHALISKALGLPKEEVDYTAAGINHQTWFVRVSHEGRDLLPEILPAMERHPEIAEREPCRIDVLRRFGYFSTESNGHLSEYLPWYRKRSREETAKWIYDKTWIGGKTGGYLHHCLSRGDEYKENYPRWLSGEKEFIRLGDRSEEHGSYIVEALETGKTYRGHFNIANNGLITNLPDGCTIEIPCYVDRNGIQPTFVGDLPLACAATCRASISVQEMAVEAALTGDRTLVKQAVLHDPLTAAVCTTDEVWRMCDEMFDALAPWLPQFNGEGRTWQDIPLPSGGRL</sequence>
<comment type="caution">
    <text evidence="3">The sequence shown here is derived from an EMBL/GenBank/DDBJ whole genome shotgun (WGS) entry which is preliminary data.</text>
</comment>
<evidence type="ECO:0000313" key="3">
    <source>
        <dbReference type="EMBL" id="CAG7649944.1"/>
    </source>
</evidence>
<dbReference type="Pfam" id="PF11975">
    <property type="entry name" value="Glyco_hydro_4C"/>
    <property type="match status" value="1"/>
</dbReference>
<name>A0ABM8VMH2_9BACL</name>
<dbReference type="RefSeq" id="WP_218100887.1">
    <property type="nucleotide sequence ID" value="NZ_CAJVCE010000014.1"/>
</dbReference>
<dbReference type="InterPro" id="IPR019802">
    <property type="entry name" value="GlycHydrolase_4_CS"/>
</dbReference>
<accession>A0ABM8VMH2</accession>
<dbReference type="PROSITE" id="PS01324">
    <property type="entry name" value="GLYCOSYL_HYDROL_F4"/>
    <property type="match status" value="1"/>
</dbReference>
<evidence type="ECO:0000313" key="4">
    <source>
        <dbReference type="Proteomes" id="UP000730618"/>
    </source>
</evidence>
<dbReference type="InterPro" id="IPR001088">
    <property type="entry name" value="Glyco_hydro_4"/>
</dbReference>
<evidence type="ECO:0000256" key="1">
    <source>
        <dbReference type="ARBA" id="ARBA00023027"/>
    </source>
</evidence>
<keyword evidence="3" id="KW-0326">Glycosidase</keyword>
<protein>
    <submittedName>
        <fullName evidence="3">Alpha-galactosidase</fullName>
        <ecNumber evidence="3">3.2.1.22</ecNumber>
    </submittedName>
</protein>
<dbReference type="CDD" id="cd05297">
    <property type="entry name" value="GH4_alpha_glucosidase_galactosidase"/>
    <property type="match status" value="1"/>
</dbReference>
<gene>
    <name evidence="3" type="primary">melA_1</name>
    <name evidence="3" type="ORF">PAECIP111802_04597</name>
</gene>
<dbReference type="EMBL" id="CAJVCE010000014">
    <property type="protein sequence ID" value="CAG7649944.1"/>
    <property type="molecule type" value="Genomic_DNA"/>
</dbReference>
<dbReference type="Pfam" id="PF02056">
    <property type="entry name" value="Glyco_hydro_4"/>
    <property type="match status" value="1"/>
</dbReference>